<dbReference type="Proteomes" id="UP001250538">
    <property type="component" value="Unassembled WGS sequence"/>
</dbReference>
<dbReference type="AlphaFoldDB" id="A0AAJ2N7F2"/>
<name>A0AAJ2N7F2_9BACL</name>
<proteinExistence type="predicted"/>
<dbReference type="EMBL" id="JAVYAA010000010">
    <property type="protein sequence ID" value="MDT8980026.1"/>
    <property type="molecule type" value="Genomic_DNA"/>
</dbReference>
<gene>
    <name evidence="1" type="ORF">RQP50_27730</name>
</gene>
<dbReference type="RefSeq" id="WP_315747384.1">
    <property type="nucleotide sequence ID" value="NZ_JAVYAA010000010.1"/>
</dbReference>
<keyword evidence="2" id="KW-1185">Reference proteome</keyword>
<reference evidence="2" key="1">
    <citation type="submission" date="2023-09" db="EMBL/GenBank/DDBJ databases">
        <title>Paenibacillus sp. chi10 Genome sequencing and assembly.</title>
        <authorList>
            <person name="Kim I."/>
        </authorList>
    </citation>
    <scope>NUCLEOTIDE SEQUENCE [LARGE SCALE GENOMIC DNA]</scope>
    <source>
        <strain evidence="2">chi10</strain>
    </source>
</reference>
<organism evidence="1 2">
    <name type="scientific">Paenibacillus suaedae</name>
    <dbReference type="NCBI Taxonomy" id="3077233"/>
    <lineage>
        <taxon>Bacteria</taxon>
        <taxon>Bacillati</taxon>
        <taxon>Bacillota</taxon>
        <taxon>Bacilli</taxon>
        <taxon>Bacillales</taxon>
        <taxon>Paenibacillaceae</taxon>
        <taxon>Paenibacillus</taxon>
    </lineage>
</organism>
<evidence type="ECO:0000313" key="2">
    <source>
        <dbReference type="Proteomes" id="UP001250538"/>
    </source>
</evidence>
<sequence>MYSLRISAYYDFYTDRVRPLQLVVKPAANELDWSNALFIPVDGPFERLEPEDYGDMLCVSVLLSDLILGTSSGQIGINLPSIAERHGTDIEQFLILMDDVEEILQFT</sequence>
<evidence type="ECO:0000313" key="1">
    <source>
        <dbReference type="EMBL" id="MDT8980026.1"/>
    </source>
</evidence>
<protein>
    <submittedName>
        <fullName evidence="1">Uncharacterized protein</fullName>
    </submittedName>
</protein>
<accession>A0AAJ2N7F2</accession>
<comment type="caution">
    <text evidence="1">The sequence shown here is derived from an EMBL/GenBank/DDBJ whole genome shotgun (WGS) entry which is preliminary data.</text>
</comment>